<dbReference type="SUPFAM" id="SSF55486">
    <property type="entry name" value="Metalloproteases ('zincins'), catalytic domain"/>
    <property type="match status" value="1"/>
</dbReference>
<reference evidence="1 2" key="1">
    <citation type="submission" date="2018-04" db="EMBL/GenBank/DDBJ databases">
        <title>Altererythrobacter sp. HME9302 genome sequencing and assembly.</title>
        <authorList>
            <person name="Kang H."/>
            <person name="Kim H."/>
            <person name="Joh K."/>
        </authorList>
    </citation>
    <scope>NUCLEOTIDE SEQUENCE [LARGE SCALE GENOMIC DNA]</scope>
    <source>
        <strain evidence="1 2">HME9302</strain>
    </source>
</reference>
<keyword evidence="2" id="KW-1185">Reference proteome</keyword>
<dbReference type="InterPro" id="IPR038555">
    <property type="entry name" value="Zincin_1_sf"/>
</dbReference>
<comment type="caution">
    <text evidence="1">The sequence shown here is derived from an EMBL/GenBank/DDBJ whole genome shotgun (WGS) entry which is preliminary data.</text>
</comment>
<gene>
    <name evidence="1" type="ORF">HME9302_00845</name>
</gene>
<evidence type="ECO:0000313" key="2">
    <source>
        <dbReference type="Proteomes" id="UP000253727"/>
    </source>
</evidence>
<keyword evidence="1" id="KW-0418">Kinase</keyword>
<dbReference type="AlphaFoldDB" id="A0A369Q4J7"/>
<name>A0A369Q4J7_9SPHN</name>
<organism evidence="1 2">
    <name type="scientific">Alteripontixanthobacter maritimus</name>
    <dbReference type="NCBI Taxonomy" id="2161824"/>
    <lineage>
        <taxon>Bacteria</taxon>
        <taxon>Pseudomonadati</taxon>
        <taxon>Pseudomonadota</taxon>
        <taxon>Alphaproteobacteria</taxon>
        <taxon>Sphingomonadales</taxon>
        <taxon>Erythrobacteraceae</taxon>
        <taxon>Alteripontixanthobacter</taxon>
    </lineage>
</organism>
<dbReference type="EMBL" id="QBKA01000002">
    <property type="protein sequence ID" value="RDC59654.1"/>
    <property type="molecule type" value="Genomic_DNA"/>
</dbReference>
<dbReference type="EC" id="2.7.2.8" evidence="1"/>
<dbReference type="Gene3D" id="3.30.2010.20">
    <property type="match status" value="1"/>
</dbReference>
<accession>A0A369Q4J7</accession>
<dbReference type="GO" id="GO:0003991">
    <property type="term" value="F:acetylglutamate kinase activity"/>
    <property type="evidence" value="ECO:0007669"/>
    <property type="project" value="UniProtKB-EC"/>
</dbReference>
<sequence>MHPTDPPGMEAMAVAALSSLPAKFAEHLADVVVQVEEFATTEQLQAVGLTDRWHLTGLYEGRPLHERSVMDTAEMPPMVSLFRQPLLAEWRETGVRWADLIRHVVIHEIGHHFGLSDDDMHALEDQAD</sequence>
<keyword evidence="1" id="KW-0808">Transferase</keyword>
<dbReference type="Pfam" id="PF06262">
    <property type="entry name" value="Zincin_1"/>
    <property type="match status" value="1"/>
</dbReference>
<dbReference type="CDD" id="cd12952">
    <property type="entry name" value="MMP_ACEL2062"/>
    <property type="match status" value="1"/>
</dbReference>
<dbReference type="OrthoDB" id="9806895at2"/>
<dbReference type="InterPro" id="IPR010428">
    <property type="entry name" value="Zincin_1"/>
</dbReference>
<proteinExistence type="predicted"/>
<evidence type="ECO:0000313" key="1">
    <source>
        <dbReference type="EMBL" id="RDC59654.1"/>
    </source>
</evidence>
<dbReference type="Proteomes" id="UP000253727">
    <property type="component" value="Unassembled WGS sequence"/>
</dbReference>
<protein>
    <submittedName>
        <fullName evidence="1">Acetylglutamate kinase</fullName>
        <ecNumber evidence="1">2.7.2.8</ecNumber>
    </submittedName>
</protein>